<gene>
    <name evidence="2" type="ORF">PCOR1329_LOCUS31205</name>
</gene>
<sequence>MSAGADVQCIVKAPRKPRKTNYRGRYQYKQVQQTFRKNIYGKNEGKKESKKVGQLAGLPPPLPPPQSQVTAPKEHIAPKVQLLSRRRARNVQNFQEQVISKVVLPAASEGCNTSAQNQGCVGGVDGQRDGRRHGPSYPAAGLKYYNIAEESPDLPSEEGLTSALQLELEHLAQDPEGLAVPDLHGGATNPSMGNSPSVEDEAVPTEPDYAELGELAQLKRTLEYMKAAHSIQARSWKPLEVRFRRAWWRADGVHRHAQWVFARGGELSFANCVEVLEIAVGINMNGQAASST</sequence>
<evidence type="ECO:0000256" key="1">
    <source>
        <dbReference type="SAM" id="MobiDB-lite"/>
    </source>
</evidence>
<evidence type="ECO:0000313" key="3">
    <source>
        <dbReference type="Proteomes" id="UP001189429"/>
    </source>
</evidence>
<feature type="compositionally biased region" description="Polar residues" evidence="1">
    <location>
        <begin position="188"/>
        <end position="197"/>
    </location>
</feature>
<organism evidence="2 3">
    <name type="scientific">Prorocentrum cordatum</name>
    <dbReference type="NCBI Taxonomy" id="2364126"/>
    <lineage>
        <taxon>Eukaryota</taxon>
        <taxon>Sar</taxon>
        <taxon>Alveolata</taxon>
        <taxon>Dinophyceae</taxon>
        <taxon>Prorocentrales</taxon>
        <taxon>Prorocentraceae</taxon>
        <taxon>Prorocentrum</taxon>
    </lineage>
</organism>
<dbReference type="EMBL" id="CAUYUJ010012225">
    <property type="protein sequence ID" value="CAK0833520.1"/>
    <property type="molecule type" value="Genomic_DNA"/>
</dbReference>
<dbReference type="Proteomes" id="UP001189429">
    <property type="component" value="Unassembled WGS sequence"/>
</dbReference>
<feature type="region of interest" description="Disordered" evidence="1">
    <location>
        <begin position="177"/>
        <end position="202"/>
    </location>
</feature>
<comment type="caution">
    <text evidence="2">The sequence shown here is derived from an EMBL/GenBank/DDBJ whole genome shotgun (WGS) entry which is preliminary data.</text>
</comment>
<evidence type="ECO:0008006" key="4">
    <source>
        <dbReference type="Google" id="ProtNLM"/>
    </source>
</evidence>
<evidence type="ECO:0000313" key="2">
    <source>
        <dbReference type="EMBL" id="CAK0833520.1"/>
    </source>
</evidence>
<keyword evidence="3" id="KW-1185">Reference proteome</keyword>
<feature type="region of interest" description="Disordered" evidence="1">
    <location>
        <begin position="37"/>
        <end position="72"/>
    </location>
</feature>
<name>A0ABN9SNW6_9DINO</name>
<proteinExistence type="predicted"/>
<accession>A0ABN9SNW6</accession>
<protein>
    <recommendedName>
        <fullName evidence="4">4a-hydroxytetrahydrobiopterin dehydratase</fullName>
    </recommendedName>
</protein>
<reference evidence="2" key="1">
    <citation type="submission" date="2023-10" db="EMBL/GenBank/DDBJ databases">
        <authorList>
            <person name="Chen Y."/>
            <person name="Shah S."/>
            <person name="Dougan E. K."/>
            <person name="Thang M."/>
            <person name="Chan C."/>
        </authorList>
    </citation>
    <scope>NUCLEOTIDE SEQUENCE [LARGE SCALE GENOMIC DNA]</scope>
</reference>